<feature type="coiled-coil region" evidence="1">
    <location>
        <begin position="100"/>
        <end position="197"/>
    </location>
</feature>
<feature type="compositionally biased region" description="Pro residues" evidence="2">
    <location>
        <begin position="635"/>
        <end position="652"/>
    </location>
</feature>
<evidence type="ECO:0000313" key="3">
    <source>
        <dbReference type="EMBL" id="PIL37447.1"/>
    </source>
</evidence>
<feature type="compositionally biased region" description="Basic and acidic residues" evidence="2">
    <location>
        <begin position="511"/>
        <end position="527"/>
    </location>
</feature>
<keyword evidence="1" id="KW-0175">Coiled coil</keyword>
<name>A0A2G8SUK5_9APHY</name>
<comment type="caution">
    <text evidence="3">The sequence shown here is derived from an EMBL/GenBank/DDBJ whole genome shotgun (WGS) entry which is preliminary data.</text>
</comment>
<proteinExistence type="predicted"/>
<evidence type="ECO:0000256" key="1">
    <source>
        <dbReference type="SAM" id="Coils"/>
    </source>
</evidence>
<feature type="compositionally biased region" description="Polar residues" evidence="2">
    <location>
        <begin position="528"/>
        <end position="537"/>
    </location>
</feature>
<feature type="region of interest" description="Disordered" evidence="2">
    <location>
        <begin position="440"/>
        <end position="874"/>
    </location>
</feature>
<feature type="compositionally biased region" description="Low complexity" evidence="2">
    <location>
        <begin position="782"/>
        <end position="815"/>
    </location>
</feature>
<dbReference type="OrthoDB" id="3069722at2759"/>
<dbReference type="EMBL" id="AYKW01000001">
    <property type="protein sequence ID" value="PIL37447.1"/>
    <property type="molecule type" value="Genomic_DNA"/>
</dbReference>
<keyword evidence="4" id="KW-1185">Reference proteome</keyword>
<sequence length="935" mass="100793">MNMADQLRMRLSNSSDDSPLQEDPSDNEHDTEPLEEDDEEAIETLNLRNSQLSLHSAAANSLTDRRQSKRRADPDRLSLSHRVKYLVDETREARKLRKVLHAALDRLDSETRRAQEAERRALELAQRFKIVNDARVSGQQELDRAHTELRMYKVQLDNAQREILRGSDLLKDIEQQRDNAEAAAARARSTARRLKEEQMVMKAKEEGRREGYQEGLRRGYQQARGVSLIEGPIEVPPAGVGPLENIIGETPAATLPAADLGRTDPLDGLTMRNLSTPGPDDAAFVSAFGQDGAGAQGSRFREIMATPSTLRSVPLISGSQTGPSGWPASEDGEARYIRPTAVQNAPPSPAHADYDIPPDGWVPAIGPGEMISLPPPHELHRPPPIASASTLSEEPRSASTLGVNPRDYAYGQRGHRGSPRSLAESLPSTTISQFDLVSSPKTATRGLRERSSGLSAIPEVSSSMEFSPGTESRVRSSIIPEPITFPMPNDAPMTDGPGVTRARSQELSQRIADELRYSDPEQMEQWRRSTATQSHPSSSRERLYTPSRPAHITTPSPLGDPRNVSPAPITPSPHSHRRSRSMQSPPSEGHSSYPGSGSHRRTTSSTPVSIRIEPPSGPSSNMISPTSQYHGMLPLDPPQPPIPQPSSTPTPARPHSVAAGFRANDPYAYGGPPPRSQSPYRYDPPLTPTPVPRPSSRGAPDPTRGYPVYLSGAPSASMSTLGRPKSRSTSVDYTAMGGYPEGALSPSGHPPSAHPAERPLSARPITPTQMLPPAAYPEHGSRVPSVVRSPSRASSRQSFSQEPAAADPARPSSRASDPHRSLSLSLHAGSTPAMVARPLSGSGAALQPQSQMRRVPSATSINSATSRQSGGYQHYDRNTYVDVAMLASPSPSTVELAGMASPHTMANTRANAVYSVGPSRLRGSSPAVSYASLRD</sequence>
<feature type="compositionally biased region" description="Polar residues" evidence="2">
    <location>
        <begin position="387"/>
        <end position="402"/>
    </location>
</feature>
<organism evidence="3 4">
    <name type="scientific">Ganoderma sinense ZZ0214-1</name>
    <dbReference type="NCBI Taxonomy" id="1077348"/>
    <lineage>
        <taxon>Eukaryota</taxon>
        <taxon>Fungi</taxon>
        <taxon>Dikarya</taxon>
        <taxon>Basidiomycota</taxon>
        <taxon>Agaricomycotina</taxon>
        <taxon>Agaricomycetes</taxon>
        <taxon>Polyporales</taxon>
        <taxon>Polyporaceae</taxon>
        <taxon>Ganoderma</taxon>
    </lineage>
</organism>
<protein>
    <submittedName>
        <fullName evidence="3">Uncharacterized protein</fullName>
    </submittedName>
</protein>
<dbReference type="AlphaFoldDB" id="A0A2G8SUK5"/>
<accession>A0A2G8SUK5</accession>
<feature type="compositionally biased region" description="Basic and acidic residues" evidence="2">
    <location>
        <begin position="63"/>
        <end position="76"/>
    </location>
</feature>
<feature type="region of interest" description="Disordered" evidence="2">
    <location>
        <begin position="57"/>
        <end position="76"/>
    </location>
</feature>
<reference evidence="3 4" key="1">
    <citation type="journal article" date="2015" name="Sci. Rep.">
        <title>Chromosome-level genome map provides insights into diverse defense mechanisms in the medicinal fungus Ganoderma sinense.</title>
        <authorList>
            <person name="Zhu Y."/>
            <person name="Xu J."/>
            <person name="Sun C."/>
            <person name="Zhou S."/>
            <person name="Xu H."/>
            <person name="Nelson D.R."/>
            <person name="Qian J."/>
            <person name="Song J."/>
            <person name="Luo H."/>
            <person name="Xiang L."/>
            <person name="Li Y."/>
            <person name="Xu Z."/>
            <person name="Ji A."/>
            <person name="Wang L."/>
            <person name="Lu S."/>
            <person name="Hayward A."/>
            <person name="Sun W."/>
            <person name="Li X."/>
            <person name="Schwartz D.C."/>
            <person name="Wang Y."/>
            <person name="Chen S."/>
        </authorList>
    </citation>
    <scope>NUCLEOTIDE SEQUENCE [LARGE SCALE GENOMIC DNA]</scope>
    <source>
        <strain evidence="3 4">ZZ0214-1</strain>
    </source>
</reference>
<feature type="region of interest" description="Disordered" evidence="2">
    <location>
        <begin position="197"/>
        <end position="216"/>
    </location>
</feature>
<evidence type="ECO:0000313" key="4">
    <source>
        <dbReference type="Proteomes" id="UP000230002"/>
    </source>
</evidence>
<feature type="region of interest" description="Disordered" evidence="2">
    <location>
        <begin position="1"/>
        <end position="41"/>
    </location>
</feature>
<dbReference type="Proteomes" id="UP000230002">
    <property type="component" value="Unassembled WGS sequence"/>
</dbReference>
<feature type="compositionally biased region" description="Polar residues" evidence="2">
    <location>
        <begin position="618"/>
        <end position="629"/>
    </location>
</feature>
<dbReference type="STRING" id="1077348.A0A2G8SUK5"/>
<evidence type="ECO:0000256" key="2">
    <source>
        <dbReference type="SAM" id="MobiDB-lite"/>
    </source>
</evidence>
<feature type="compositionally biased region" description="Polar residues" evidence="2">
    <location>
        <begin position="847"/>
        <end position="871"/>
    </location>
</feature>
<feature type="region of interest" description="Disordered" evidence="2">
    <location>
        <begin position="379"/>
        <end position="427"/>
    </location>
</feature>
<gene>
    <name evidence="3" type="ORF">GSI_01141</name>
</gene>